<proteinExistence type="predicted"/>
<evidence type="ECO:0000313" key="3">
    <source>
        <dbReference type="EMBL" id="MEK2608753.1"/>
    </source>
</evidence>
<accession>A0ABU8ZXF7</accession>
<keyword evidence="4" id="KW-1185">Reference proteome</keyword>
<dbReference type="PANTHER" id="PTHR43179">
    <property type="entry name" value="RHAMNOSYLTRANSFERASE WBBL"/>
    <property type="match status" value="1"/>
</dbReference>
<evidence type="ECO:0000313" key="4">
    <source>
        <dbReference type="Proteomes" id="UP001386972"/>
    </source>
</evidence>
<sequence length="1137" mass="126781">MQGVSNHIGPALTNEHLTLVLMTQEQPVVLRRALEFHEDFPGKILVVDSSAQPATAVAEYFPTVAYHHVPGLSSLPQHEHRAYAVCQVNTPYMVFADDDDFLVVEGVRQCLTFLHDNPEYGFCHGYDLMYRANGAQVSYCYRHRKGLEDYADDDPDLRTLAHAKHFVPVGGAVVRTELAVSWYAQCSAIDQTYQSIGYAMFLLHEAKGRVLPVAYSVRALSFPELEPEVRLQHSLSDDAPQSRQKREIFLSTLTTYPGMIGREHVMREALRFTGNCLHAKDSLTLREIFSGTLSWTEGARHRFQPVQQVEMPFYNQAFFSMLEGMEFLLQALPGGAGDGQALEATLLKQRELVRDRQSQDPEQQYQRLQEGFALYPFDASLGRRLLVELRQRGDVQSALHLHAWVERVEHAQRSGGASVFEDSLSGLLYQRLHAFKPCSSTLVALEDNFSANGGGPLIGLILLSLDGDVSKLQLTLDSVLESVYKRYQIVVLTTSSPPVATRETDRLHFVRVQAVDWQHQLNRLAERANWSWLLVAEMGSCFTPYGLLKVAAELMSADSCRAVYCDELQLLASGTLTSLFRPSFNLDLLLSSPRTMAQHWLVRRETFLAHGGYSARYPQASALDFILRMIEADGMSGIGHVDEILLVSEHDSGESNLDELNALRRHLTARGYERGTVLQTAPRCYHLRYGHAQHPLVSILIPTRDQLAMVARCVESILEHTRYTNFEVILIDNQSESEEVLHWLAGIESMADAKIRVLRYPYPFNFSAMNNYAAREACGEYLVLLNNDTEITDGNWLDELLNHAQRPEVGIVGARLHYPDGTLQHAGVVLGLRGPAEHPWLRRDPHAPSYMGRSQLDQNFSAVTAACLMIRASIYEQMGGLDEQAFAVSYNDVDLCLRVGEAGYLTVWAQRAVVTHEGSVSQVSVDPLSQSAKRMRFVREQGAFYKRWMPSLINDPAYNRNLSLCGNGFEVDDKLFGDRELRSLPLVVALAGPGQTASVSECWEGLGERASVLVMRYGVQVPELLRTAPDVLVVPGALCQLDPLALQLFHSYCPGVTVLDLGELSNHGWTHGETIPEYIVEALSLVDRVLVTNSAAAQALMGLHADIRLVPTLLGGEAVMTKGQWIVEGEGLLSCLP</sequence>
<keyword evidence="1" id="KW-1003">Cell membrane</keyword>
<reference evidence="3 4" key="1">
    <citation type="submission" date="2024-03" db="EMBL/GenBank/DDBJ databases">
        <title>Screening, Identification and Application of a Plant Lactobacillus Strain.</title>
        <authorList>
            <person name="Li Y.L."/>
        </authorList>
    </citation>
    <scope>NUCLEOTIDE SEQUENCE [LARGE SCALE GENOMIC DNA]</scope>
    <source>
        <strain evidence="3 4">JDB</strain>
    </source>
</reference>
<dbReference type="InterPro" id="IPR031042">
    <property type="entry name" value="Glyco_TIGR04440"/>
</dbReference>
<feature type="domain" description="Glycosyltransferase 2-like" evidence="2">
    <location>
        <begin position="698"/>
        <end position="877"/>
    </location>
</feature>
<dbReference type="SUPFAM" id="SSF53448">
    <property type="entry name" value="Nucleotide-diphospho-sugar transferases"/>
    <property type="match status" value="3"/>
</dbReference>
<dbReference type="CDD" id="cd00761">
    <property type="entry name" value="Glyco_tranf_GTA_type"/>
    <property type="match status" value="1"/>
</dbReference>
<protein>
    <submittedName>
        <fullName evidence="3">Glycosyltransferase family 2 protein</fullName>
    </submittedName>
</protein>
<name>A0ABU8ZXF7_9PSED</name>
<dbReference type="InterPro" id="IPR029044">
    <property type="entry name" value="Nucleotide-diphossugar_trans"/>
</dbReference>
<dbReference type="NCBIfam" id="TIGR04440">
    <property type="entry name" value="glyco_TIGR04440"/>
    <property type="match status" value="1"/>
</dbReference>
<dbReference type="RefSeq" id="WP_340611457.1">
    <property type="nucleotide sequence ID" value="NZ_JBBNAW010000003.1"/>
</dbReference>
<dbReference type="Gene3D" id="3.90.550.10">
    <property type="entry name" value="Spore Coat Polysaccharide Biosynthesis Protein SpsA, Chain A"/>
    <property type="match status" value="2"/>
</dbReference>
<dbReference type="CDD" id="cd04186">
    <property type="entry name" value="GT_2_like_c"/>
    <property type="match status" value="1"/>
</dbReference>
<dbReference type="EMBL" id="JBBNAW010000003">
    <property type="protein sequence ID" value="MEK2608753.1"/>
    <property type="molecule type" value="Genomic_DNA"/>
</dbReference>
<dbReference type="InterPro" id="IPR001173">
    <property type="entry name" value="Glyco_trans_2-like"/>
</dbReference>
<evidence type="ECO:0000259" key="2">
    <source>
        <dbReference type="Pfam" id="PF00535"/>
    </source>
</evidence>
<comment type="caution">
    <text evidence="3">The sequence shown here is derived from an EMBL/GenBank/DDBJ whole genome shotgun (WGS) entry which is preliminary data.</text>
</comment>
<keyword evidence="1" id="KW-0997">Cell inner membrane</keyword>
<dbReference type="Proteomes" id="UP001386972">
    <property type="component" value="Unassembled WGS sequence"/>
</dbReference>
<dbReference type="Pfam" id="PF00535">
    <property type="entry name" value="Glycos_transf_2"/>
    <property type="match status" value="1"/>
</dbReference>
<dbReference type="PANTHER" id="PTHR43179:SF7">
    <property type="entry name" value="RHAMNOSYLTRANSFERASE WBBL"/>
    <property type="match status" value="1"/>
</dbReference>
<organism evidence="3 4">
    <name type="scientific">Pseudomonas shirazensis</name>
    <dbReference type="NCBI Taxonomy" id="2745494"/>
    <lineage>
        <taxon>Bacteria</taxon>
        <taxon>Pseudomonadati</taxon>
        <taxon>Pseudomonadota</taxon>
        <taxon>Gammaproteobacteria</taxon>
        <taxon>Pseudomonadales</taxon>
        <taxon>Pseudomonadaceae</taxon>
        <taxon>Pseudomonas</taxon>
    </lineage>
</organism>
<keyword evidence="1" id="KW-0472">Membrane</keyword>
<evidence type="ECO:0000256" key="1">
    <source>
        <dbReference type="ARBA" id="ARBA00022519"/>
    </source>
</evidence>
<gene>
    <name evidence="3" type="ORF">WLF18_06510</name>
</gene>